<dbReference type="SUPFAM" id="SSF53807">
    <property type="entry name" value="Helical backbone' metal receptor"/>
    <property type="match status" value="1"/>
</dbReference>
<dbReference type="GO" id="GO:0005524">
    <property type="term" value="F:ATP binding"/>
    <property type="evidence" value="ECO:0007669"/>
    <property type="project" value="UniProtKB-KW"/>
</dbReference>
<dbReference type="GO" id="GO:0016612">
    <property type="term" value="C:molybdenum-iron nitrogenase complex"/>
    <property type="evidence" value="ECO:0007669"/>
    <property type="project" value="InterPro"/>
</dbReference>
<dbReference type="InterPro" id="IPR005976">
    <property type="entry name" value="Nase_Mo-Fe_CF_bsu"/>
</dbReference>
<evidence type="ECO:0000313" key="19">
    <source>
        <dbReference type="Proteomes" id="UP001050975"/>
    </source>
</evidence>
<keyword evidence="11 15" id="KW-0411">Iron-sulfur</keyword>
<dbReference type="PANTHER" id="PTHR33712:SF7">
    <property type="entry name" value="LIGHT-INDEPENDENT PROTOCHLOROPHYLLIDE REDUCTASE SUBUNIT B"/>
    <property type="match status" value="1"/>
</dbReference>
<evidence type="ECO:0000256" key="9">
    <source>
        <dbReference type="ARBA" id="ARBA00023002"/>
    </source>
</evidence>
<keyword evidence="9 15" id="KW-0560">Oxidoreductase</keyword>
<evidence type="ECO:0000256" key="3">
    <source>
        <dbReference type="ARBA" id="ARBA00011462"/>
    </source>
</evidence>
<evidence type="ECO:0000256" key="8">
    <source>
        <dbReference type="ARBA" id="ARBA00022840"/>
    </source>
</evidence>
<keyword evidence="6 15" id="KW-0479">Metal-binding</keyword>
<dbReference type="EMBL" id="BLAY01000018">
    <property type="protein sequence ID" value="GET36814.1"/>
    <property type="molecule type" value="Genomic_DNA"/>
</dbReference>
<evidence type="ECO:0000256" key="13">
    <source>
        <dbReference type="ARBA" id="ARBA00047967"/>
    </source>
</evidence>
<keyword evidence="19" id="KW-1185">Reference proteome</keyword>
<feature type="domain" description="Nitrogenase molybdenum-iron protein beta chain N-terminal" evidence="17">
    <location>
        <begin position="4"/>
        <end position="57"/>
    </location>
</feature>
<dbReference type="GO" id="GO:0016163">
    <property type="term" value="F:nitrogenase activity"/>
    <property type="evidence" value="ECO:0007669"/>
    <property type="project" value="UniProtKB-EC"/>
</dbReference>
<accession>A0AAV3X402</accession>
<dbReference type="GO" id="GO:0051536">
    <property type="term" value="F:iron-sulfur cluster binding"/>
    <property type="evidence" value="ECO:0007669"/>
    <property type="project" value="UniProtKB-KW"/>
</dbReference>
<evidence type="ECO:0000256" key="10">
    <source>
        <dbReference type="ARBA" id="ARBA00023004"/>
    </source>
</evidence>
<dbReference type="NCBIfam" id="TIGR01286">
    <property type="entry name" value="nifK"/>
    <property type="match status" value="1"/>
</dbReference>
<sequence>MAQNNIDQIKDHAELFHQPEYQELFARKKEEFEGMAPVDKVKEIADWTKTWEYREKNFAREALTVNPAKACQPLGAILAAVGFEKTMPFVHGSQGCVAYFRTHFTRHFKEPFSAVSSSMTEDAAVFGGLKNMIEGLANTKAMYNPKMIAVCTTCMAEVIGDDLNGFIGNAKNAGSIPQDYPVPYAHTPSFVGSHVLGYDNMMKGILSCLTAKQKKETTNGKLNFIPGFETYIGNLREVKRILGLFGIDYTILGDHTDYLDAPNTGEYEMYPGGTKLEDAADSVNAETTICLQKYSTIKTREWIAQNWERPTEVLRPYGIKGTDEFLQRLSELTGKPIPEELTAERGRAVDAMTDSHAWLHGKKFAIYGDPDLIWGVVNFLLEMGAEPIHIVCNNGDEDFKEELDAVLQATPYGQGATVWIKKDLWHLRSLLFTEPVDFFVGNSYGKYLWRDTHTPIVHIGYPIFDRHHLHRYSTLGYDGVINMLNWVVNRILDELDRNTIVPAKTDISYDLIR</sequence>
<dbReference type="CDD" id="cd01974">
    <property type="entry name" value="Nitrogenase_MoFe_beta"/>
    <property type="match status" value="1"/>
</dbReference>
<evidence type="ECO:0000256" key="4">
    <source>
        <dbReference type="ARBA" id="ARBA00012773"/>
    </source>
</evidence>
<evidence type="ECO:0000259" key="16">
    <source>
        <dbReference type="Pfam" id="PF00148"/>
    </source>
</evidence>
<dbReference type="Pfam" id="PF00148">
    <property type="entry name" value="Oxidored_nitro"/>
    <property type="match status" value="1"/>
</dbReference>
<dbReference type="Gene3D" id="3.40.50.1980">
    <property type="entry name" value="Nitrogenase molybdenum iron protein domain"/>
    <property type="match status" value="3"/>
</dbReference>
<dbReference type="Gene3D" id="1.20.89.10">
    <property type="entry name" value="Nitrogenase Molybdenum-iron Protein, subunit B, domain 4"/>
    <property type="match status" value="1"/>
</dbReference>
<dbReference type="PANTHER" id="PTHR33712">
    <property type="entry name" value="LIGHT-INDEPENDENT PROTOCHLOROPHYLLIDE REDUCTASE SUBUNIT B"/>
    <property type="match status" value="1"/>
</dbReference>
<comment type="similarity">
    <text evidence="2 14">Belongs to the NifD/NifK/NifE/NifN family.</text>
</comment>
<evidence type="ECO:0000256" key="12">
    <source>
        <dbReference type="ARBA" id="ARBA00023231"/>
    </source>
</evidence>
<reference evidence="18" key="1">
    <citation type="submission" date="2019-10" db="EMBL/GenBank/DDBJ databases">
        <title>Draft genome sequece of Microseira wollei NIES-4236.</title>
        <authorList>
            <person name="Yamaguchi H."/>
            <person name="Suzuki S."/>
            <person name="Kawachi M."/>
        </authorList>
    </citation>
    <scope>NUCLEOTIDE SEQUENCE</scope>
    <source>
        <strain evidence="18">NIES-4236</strain>
    </source>
</reference>
<keyword evidence="10 15" id="KW-0408">Iron</keyword>
<organism evidence="18 19">
    <name type="scientific">Microseira wollei NIES-4236</name>
    <dbReference type="NCBI Taxonomy" id="2530354"/>
    <lineage>
        <taxon>Bacteria</taxon>
        <taxon>Bacillati</taxon>
        <taxon>Cyanobacteriota</taxon>
        <taxon>Cyanophyceae</taxon>
        <taxon>Oscillatoriophycideae</taxon>
        <taxon>Aerosakkonematales</taxon>
        <taxon>Aerosakkonemataceae</taxon>
        <taxon>Microseira</taxon>
    </lineage>
</organism>
<evidence type="ECO:0000256" key="14">
    <source>
        <dbReference type="RuleBase" id="RU004021"/>
    </source>
</evidence>
<comment type="caution">
    <text evidence="18">The sequence shown here is derived from an EMBL/GenBank/DDBJ whole genome shotgun (WGS) entry which is preliminary data.</text>
</comment>
<dbReference type="Pfam" id="PF11844">
    <property type="entry name" value="DUF3364"/>
    <property type="match status" value="1"/>
</dbReference>
<dbReference type="EC" id="1.18.6.1" evidence="4 15"/>
<evidence type="ECO:0000256" key="11">
    <source>
        <dbReference type="ARBA" id="ARBA00023014"/>
    </source>
</evidence>
<gene>
    <name evidence="18" type="ORF">MiSe_15660</name>
</gene>
<dbReference type="RefSeq" id="WP_226577166.1">
    <property type="nucleotide sequence ID" value="NZ_BLAY01000018.1"/>
</dbReference>
<comment type="cofactor">
    <cofactor evidence="15">
        <name>[8Fe-7S] cluster</name>
        <dbReference type="ChEBI" id="CHEBI:21143"/>
    </cofactor>
    <text evidence="15">Binds 1 [8Fe-7S] cluster per heterodimer.</text>
</comment>
<dbReference type="PROSITE" id="PS00699">
    <property type="entry name" value="NITROGENASE_1_1"/>
    <property type="match status" value="1"/>
</dbReference>
<dbReference type="PROSITE" id="PS00090">
    <property type="entry name" value="NITROGENASE_1_2"/>
    <property type="match status" value="1"/>
</dbReference>
<evidence type="ECO:0000256" key="2">
    <source>
        <dbReference type="ARBA" id="ARBA00011002"/>
    </source>
</evidence>
<evidence type="ECO:0000256" key="7">
    <source>
        <dbReference type="ARBA" id="ARBA00022741"/>
    </source>
</evidence>
<evidence type="ECO:0000256" key="6">
    <source>
        <dbReference type="ARBA" id="ARBA00022723"/>
    </source>
</evidence>
<feature type="domain" description="Nitrogenase/oxidoreductase component 1" evidence="16">
    <location>
        <begin position="71"/>
        <end position="491"/>
    </location>
</feature>
<keyword evidence="12 14" id="KW-0535">Nitrogen fixation</keyword>
<proteinExistence type="inferred from homology"/>
<dbReference type="Proteomes" id="UP001050975">
    <property type="component" value="Unassembled WGS sequence"/>
</dbReference>
<evidence type="ECO:0000256" key="5">
    <source>
        <dbReference type="ARBA" id="ARBA00014775"/>
    </source>
</evidence>
<dbReference type="InterPro" id="IPR000318">
    <property type="entry name" value="Nase_comp1_CS"/>
</dbReference>
<comment type="catalytic activity">
    <reaction evidence="13 15">
        <text>N2 + 8 reduced [2Fe-2S]-[ferredoxin] + 16 ATP + 16 H2O = H2 + 8 oxidized [2Fe-2S]-[ferredoxin] + 2 NH4(+) + 16 ADP + 16 phosphate + 6 H(+)</text>
        <dbReference type="Rhea" id="RHEA:21448"/>
        <dbReference type="Rhea" id="RHEA-COMP:10000"/>
        <dbReference type="Rhea" id="RHEA-COMP:10001"/>
        <dbReference type="ChEBI" id="CHEBI:15377"/>
        <dbReference type="ChEBI" id="CHEBI:15378"/>
        <dbReference type="ChEBI" id="CHEBI:17997"/>
        <dbReference type="ChEBI" id="CHEBI:18276"/>
        <dbReference type="ChEBI" id="CHEBI:28938"/>
        <dbReference type="ChEBI" id="CHEBI:30616"/>
        <dbReference type="ChEBI" id="CHEBI:33737"/>
        <dbReference type="ChEBI" id="CHEBI:33738"/>
        <dbReference type="ChEBI" id="CHEBI:43474"/>
        <dbReference type="ChEBI" id="CHEBI:456216"/>
        <dbReference type="EC" id="1.18.6.1"/>
    </reaction>
</comment>
<dbReference type="InterPro" id="IPR000510">
    <property type="entry name" value="Nase/OxRdtase_comp1"/>
</dbReference>
<comment type="subunit">
    <text evidence="3 15">Tetramer of two alpha and two beta chains. Forms complex with the iron protein (nitrogenase component 2).</text>
</comment>
<keyword evidence="7 15" id="KW-0547">Nucleotide-binding</keyword>
<keyword evidence="8 15" id="KW-0067">ATP-binding</keyword>
<name>A0AAV3X402_9CYAN</name>
<evidence type="ECO:0000256" key="15">
    <source>
        <dbReference type="RuleBase" id="RU364127"/>
    </source>
</evidence>
<dbReference type="AlphaFoldDB" id="A0AAV3X402"/>
<dbReference type="InterPro" id="IPR050152">
    <property type="entry name" value="ChlB/BchB/BchZ"/>
</dbReference>
<comment type="function">
    <text evidence="1 15">This molybdenum-iron protein is part of the nitrogenase complex that catalyzes the key enzymatic reactions in nitrogen fixation.</text>
</comment>
<evidence type="ECO:0000259" key="17">
    <source>
        <dbReference type="Pfam" id="PF11844"/>
    </source>
</evidence>
<dbReference type="GO" id="GO:0046872">
    <property type="term" value="F:metal ion binding"/>
    <property type="evidence" value="ECO:0007669"/>
    <property type="project" value="UniProtKB-KW"/>
</dbReference>
<evidence type="ECO:0000313" key="18">
    <source>
        <dbReference type="EMBL" id="GET36814.1"/>
    </source>
</evidence>
<protein>
    <recommendedName>
        <fullName evidence="5 15">Nitrogenase molybdenum-iron protein beta chain</fullName>
        <ecNumber evidence="4 15">1.18.6.1</ecNumber>
    </recommendedName>
    <alternativeName>
        <fullName evidence="15">Dinitrogenase</fullName>
    </alternativeName>
</protein>
<dbReference type="InterPro" id="IPR024564">
    <property type="entry name" value="Nase_Mo-Fe_CF_bsu_N"/>
</dbReference>
<evidence type="ECO:0000256" key="1">
    <source>
        <dbReference type="ARBA" id="ARBA00002621"/>
    </source>
</evidence>